<sequence>MRCHGKVGPHRTAVMGSGGIQIVGVALAIFGLIGAIVCCALPRWKETSFSGNSIITAQTQWQGIWMDCAAQSTGQMQCKTYDSMLQLPKDLQAARALNVISIVISVFGIMVALMGAEFTTCVENEDTKPKIALTAGIFIVIAGLLLIVPVSWSAHNTIRNFYDPNNPIKMELGTCVYIGWASSVLLLIAGGLLCFCRPRSEGPGYSAQYYAKNAPTAPANKNYV</sequence>
<dbReference type="InterPro" id="IPR006187">
    <property type="entry name" value="Claudin"/>
</dbReference>
<dbReference type="GO" id="GO:0005923">
    <property type="term" value="C:bicellular tight junction"/>
    <property type="evidence" value="ECO:0007669"/>
    <property type="project" value="UniProtKB-SubCell"/>
</dbReference>
<gene>
    <name evidence="11" type="ORF">NDU88_003626</name>
</gene>
<evidence type="ECO:0000256" key="9">
    <source>
        <dbReference type="ARBA" id="ARBA00023136"/>
    </source>
</evidence>
<keyword evidence="7" id="KW-0965">Cell junction</keyword>
<accession>A0AAV7PAG0</accession>
<dbReference type="FunFam" id="1.20.140.150:FF:000001">
    <property type="entry name" value="Claudin"/>
    <property type="match status" value="1"/>
</dbReference>
<keyword evidence="9 10" id="KW-0472">Membrane</keyword>
<keyword evidence="8 10" id="KW-1133">Transmembrane helix</keyword>
<organism evidence="11 12">
    <name type="scientific">Pleurodeles waltl</name>
    <name type="common">Iberian ribbed newt</name>
    <dbReference type="NCBI Taxonomy" id="8319"/>
    <lineage>
        <taxon>Eukaryota</taxon>
        <taxon>Metazoa</taxon>
        <taxon>Chordata</taxon>
        <taxon>Craniata</taxon>
        <taxon>Vertebrata</taxon>
        <taxon>Euteleostomi</taxon>
        <taxon>Amphibia</taxon>
        <taxon>Batrachia</taxon>
        <taxon>Caudata</taxon>
        <taxon>Salamandroidea</taxon>
        <taxon>Salamandridae</taxon>
        <taxon>Pleurodelinae</taxon>
        <taxon>Pleurodeles</taxon>
    </lineage>
</organism>
<dbReference type="AlphaFoldDB" id="A0AAV7PAG0"/>
<dbReference type="Gene3D" id="1.20.140.150">
    <property type="match status" value="1"/>
</dbReference>
<evidence type="ECO:0000313" key="11">
    <source>
        <dbReference type="EMBL" id="KAJ1125191.1"/>
    </source>
</evidence>
<keyword evidence="5" id="KW-1003">Cell membrane</keyword>
<feature type="transmembrane region" description="Helical" evidence="10">
    <location>
        <begin position="20"/>
        <end position="41"/>
    </location>
</feature>
<feature type="transmembrane region" description="Helical" evidence="10">
    <location>
        <begin position="96"/>
        <end position="116"/>
    </location>
</feature>
<reference evidence="11" key="1">
    <citation type="journal article" date="2022" name="bioRxiv">
        <title>Sequencing and chromosome-scale assembly of the giantPleurodeles waltlgenome.</title>
        <authorList>
            <person name="Brown T."/>
            <person name="Elewa A."/>
            <person name="Iarovenko S."/>
            <person name="Subramanian E."/>
            <person name="Araus A.J."/>
            <person name="Petzold A."/>
            <person name="Susuki M."/>
            <person name="Suzuki K.-i.T."/>
            <person name="Hayashi T."/>
            <person name="Toyoda A."/>
            <person name="Oliveira C."/>
            <person name="Osipova E."/>
            <person name="Leigh N.D."/>
            <person name="Simon A."/>
            <person name="Yun M.H."/>
        </authorList>
    </citation>
    <scope>NUCLEOTIDE SEQUENCE</scope>
    <source>
        <strain evidence="11">20211129_DDA</strain>
        <tissue evidence="11">Liver</tissue>
    </source>
</reference>
<comment type="subcellular location">
    <subcellularLocation>
        <location evidence="1">Cell junction</location>
        <location evidence="1">Tight junction</location>
    </subcellularLocation>
    <subcellularLocation>
        <location evidence="2">Cell membrane</location>
        <topology evidence="2">Multi-pass membrane protein</topology>
    </subcellularLocation>
</comment>
<evidence type="ECO:0000256" key="8">
    <source>
        <dbReference type="ARBA" id="ARBA00022989"/>
    </source>
</evidence>
<evidence type="ECO:0000256" key="10">
    <source>
        <dbReference type="SAM" id="Phobius"/>
    </source>
</evidence>
<evidence type="ECO:0008006" key="13">
    <source>
        <dbReference type="Google" id="ProtNLM"/>
    </source>
</evidence>
<evidence type="ECO:0000256" key="1">
    <source>
        <dbReference type="ARBA" id="ARBA00004435"/>
    </source>
</evidence>
<proteinExistence type="inferred from homology"/>
<dbReference type="Proteomes" id="UP001066276">
    <property type="component" value="Chromosome 7"/>
</dbReference>
<dbReference type="InterPro" id="IPR004031">
    <property type="entry name" value="PMP22/EMP/MP20/Claudin"/>
</dbReference>
<evidence type="ECO:0000256" key="4">
    <source>
        <dbReference type="ARBA" id="ARBA00022427"/>
    </source>
</evidence>
<dbReference type="Pfam" id="PF00822">
    <property type="entry name" value="PMP22_Claudin"/>
    <property type="match status" value="1"/>
</dbReference>
<dbReference type="PANTHER" id="PTHR12002">
    <property type="entry name" value="CLAUDIN"/>
    <property type="match status" value="1"/>
</dbReference>
<keyword evidence="6 10" id="KW-0812">Transmembrane</keyword>
<comment type="similarity">
    <text evidence="3">Belongs to the claudin family.</text>
</comment>
<dbReference type="GO" id="GO:0005198">
    <property type="term" value="F:structural molecule activity"/>
    <property type="evidence" value="ECO:0007669"/>
    <property type="project" value="InterPro"/>
</dbReference>
<dbReference type="EMBL" id="JANPWB010000011">
    <property type="protein sequence ID" value="KAJ1125191.1"/>
    <property type="molecule type" value="Genomic_DNA"/>
</dbReference>
<protein>
    <recommendedName>
        <fullName evidence="13">Claudin</fullName>
    </recommendedName>
</protein>
<keyword evidence="12" id="KW-1185">Reference proteome</keyword>
<evidence type="ECO:0000256" key="6">
    <source>
        <dbReference type="ARBA" id="ARBA00022692"/>
    </source>
</evidence>
<evidence type="ECO:0000256" key="5">
    <source>
        <dbReference type="ARBA" id="ARBA00022475"/>
    </source>
</evidence>
<keyword evidence="4" id="KW-0796">Tight junction</keyword>
<feature type="transmembrane region" description="Helical" evidence="10">
    <location>
        <begin position="131"/>
        <end position="152"/>
    </location>
</feature>
<evidence type="ECO:0000313" key="12">
    <source>
        <dbReference type="Proteomes" id="UP001066276"/>
    </source>
</evidence>
<dbReference type="PRINTS" id="PR01077">
    <property type="entry name" value="CLAUDIN"/>
</dbReference>
<evidence type="ECO:0000256" key="7">
    <source>
        <dbReference type="ARBA" id="ARBA00022949"/>
    </source>
</evidence>
<evidence type="ECO:0000256" key="2">
    <source>
        <dbReference type="ARBA" id="ARBA00004651"/>
    </source>
</evidence>
<feature type="transmembrane region" description="Helical" evidence="10">
    <location>
        <begin position="172"/>
        <end position="193"/>
    </location>
</feature>
<comment type="caution">
    <text evidence="11">The sequence shown here is derived from an EMBL/GenBank/DDBJ whole genome shotgun (WGS) entry which is preliminary data.</text>
</comment>
<dbReference type="GO" id="GO:0005886">
    <property type="term" value="C:plasma membrane"/>
    <property type="evidence" value="ECO:0007669"/>
    <property type="project" value="UniProtKB-SubCell"/>
</dbReference>
<name>A0AAV7PAG0_PLEWA</name>
<evidence type="ECO:0000256" key="3">
    <source>
        <dbReference type="ARBA" id="ARBA00008295"/>
    </source>
</evidence>